<dbReference type="EC" id="2.4.2.8" evidence="5 15"/>
<dbReference type="GO" id="GO:0032264">
    <property type="term" value="P:IMP salvage"/>
    <property type="evidence" value="ECO:0007669"/>
    <property type="project" value="UniProtKB-UniPathway"/>
</dbReference>
<dbReference type="GO" id="GO:0032263">
    <property type="term" value="P:GMP salvage"/>
    <property type="evidence" value="ECO:0007669"/>
    <property type="project" value="TreeGrafter"/>
</dbReference>
<evidence type="ECO:0000313" key="18">
    <source>
        <dbReference type="Proteomes" id="UP000005551"/>
    </source>
</evidence>
<evidence type="ECO:0000256" key="9">
    <source>
        <dbReference type="ARBA" id="ARBA00022723"/>
    </source>
</evidence>
<dbReference type="GO" id="GO:0006178">
    <property type="term" value="P:guanine salvage"/>
    <property type="evidence" value="ECO:0007669"/>
    <property type="project" value="TreeGrafter"/>
</dbReference>
<dbReference type="GO" id="GO:0000287">
    <property type="term" value="F:magnesium ion binding"/>
    <property type="evidence" value="ECO:0007669"/>
    <property type="project" value="TreeGrafter"/>
</dbReference>
<dbReference type="GO" id="GO:0005829">
    <property type="term" value="C:cytosol"/>
    <property type="evidence" value="ECO:0007669"/>
    <property type="project" value="TreeGrafter"/>
</dbReference>
<dbReference type="GO" id="GO:0004422">
    <property type="term" value="F:hypoxanthine phosphoribosyltransferase activity"/>
    <property type="evidence" value="ECO:0007669"/>
    <property type="project" value="InterPro"/>
</dbReference>
<evidence type="ECO:0000256" key="2">
    <source>
        <dbReference type="ARBA" id="ARBA00004496"/>
    </source>
</evidence>
<evidence type="ECO:0000256" key="6">
    <source>
        <dbReference type="ARBA" id="ARBA00022490"/>
    </source>
</evidence>
<dbReference type="PANTHER" id="PTHR43340">
    <property type="entry name" value="HYPOXANTHINE-GUANINE PHOSPHORIBOSYLTRANSFERASE"/>
    <property type="match status" value="1"/>
</dbReference>
<dbReference type="InterPro" id="IPR000836">
    <property type="entry name" value="PRTase_dom"/>
</dbReference>
<dbReference type="Pfam" id="PF00156">
    <property type="entry name" value="Pribosyltran"/>
    <property type="match status" value="1"/>
</dbReference>
<evidence type="ECO:0000256" key="4">
    <source>
        <dbReference type="ARBA" id="ARBA00008391"/>
    </source>
</evidence>
<comment type="pathway">
    <text evidence="3 15">Purine metabolism; IMP biosynthesis via salvage pathway; IMP from hypoxanthine: step 1/1.</text>
</comment>
<dbReference type="UniPathway" id="UPA00591">
    <property type="reaction ID" value="UER00648"/>
</dbReference>
<keyword evidence="11 15" id="KW-0547">Nucleotide-binding</keyword>
<evidence type="ECO:0000256" key="1">
    <source>
        <dbReference type="ARBA" id="ARBA00001946"/>
    </source>
</evidence>
<dbReference type="STRING" id="1189621.A3SI_02151"/>
<dbReference type="InterPro" id="IPR050408">
    <property type="entry name" value="HGPRT"/>
</dbReference>
<organism evidence="17 18">
    <name type="scientific">Nitritalea halalkaliphila LW7</name>
    <dbReference type="NCBI Taxonomy" id="1189621"/>
    <lineage>
        <taxon>Bacteria</taxon>
        <taxon>Pseudomonadati</taxon>
        <taxon>Bacteroidota</taxon>
        <taxon>Cytophagia</taxon>
        <taxon>Cytophagales</taxon>
        <taxon>Cyclobacteriaceae</taxon>
        <taxon>Nitritalea</taxon>
    </lineage>
</organism>
<evidence type="ECO:0000256" key="11">
    <source>
        <dbReference type="ARBA" id="ARBA00022741"/>
    </source>
</evidence>
<evidence type="ECO:0000313" key="17">
    <source>
        <dbReference type="EMBL" id="EIM78811.1"/>
    </source>
</evidence>
<dbReference type="GO" id="GO:0046100">
    <property type="term" value="P:hypoxanthine metabolic process"/>
    <property type="evidence" value="ECO:0007669"/>
    <property type="project" value="TreeGrafter"/>
</dbReference>
<evidence type="ECO:0000256" key="5">
    <source>
        <dbReference type="ARBA" id="ARBA00011895"/>
    </source>
</evidence>
<comment type="caution">
    <text evidence="17">The sequence shown here is derived from an EMBL/GenBank/DDBJ whole genome shotgun (WGS) entry which is preliminary data.</text>
</comment>
<dbReference type="GO" id="GO:0000166">
    <property type="term" value="F:nucleotide binding"/>
    <property type="evidence" value="ECO:0007669"/>
    <property type="project" value="UniProtKB-KW"/>
</dbReference>
<keyword evidence="9 15" id="KW-0479">Metal-binding</keyword>
<keyword evidence="10 15" id="KW-0660">Purine salvage</keyword>
<sequence>MFNPSREGKKIGMIQILDKSFVPYLSKETLQERIQSLGAEISADYAGKPLCVLAVLNGAFMFCSDLVKEITIPMELQFIKIASYAGTRSTGEVSELLGLSTSLKGKEILIVEDIVDTGLSMQYLLASMAKEAAASIRICSLLVKPEALQHPVDIHYTGFEIPKKFVVGYGLDYNGFGRNIGEIYQLKEDEHTL</sequence>
<dbReference type="PANTHER" id="PTHR43340:SF1">
    <property type="entry name" value="HYPOXANTHINE PHOSPHORIBOSYLTRANSFERASE"/>
    <property type="match status" value="1"/>
</dbReference>
<feature type="domain" description="Phosphoribosyltransferase" evidence="16">
    <location>
        <begin position="32"/>
        <end position="173"/>
    </location>
</feature>
<dbReference type="InterPro" id="IPR029057">
    <property type="entry name" value="PRTase-like"/>
</dbReference>
<proteinExistence type="inferred from homology"/>
<protein>
    <recommendedName>
        <fullName evidence="5 15">Hypoxanthine phosphoribosyltransferase</fullName>
        <ecNumber evidence="5 15">2.4.2.8</ecNumber>
    </recommendedName>
</protein>
<dbReference type="GO" id="GO:0006166">
    <property type="term" value="P:purine ribonucleoside salvage"/>
    <property type="evidence" value="ECO:0007669"/>
    <property type="project" value="UniProtKB-KW"/>
</dbReference>
<evidence type="ECO:0000256" key="14">
    <source>
        <dbReference type="ARBA" id="ARBA00049402"/>
    </source>
</evidence>
<dbReference type="Proteomes" id="UP000005551">
    <property type="component" value="Unassembled WGS sequence"/>
</dbReference>
<gene>
    <name evidence="17" type="ORF">A3SI_02151</name>
</gene>
<keyword evidence="7 15" id="KW-0328">Glycosyltransferase</keyword>
<evidence type="ECO:0000256" key="8">
    <source>
        <dbReference type="ARBA" id="ARBA00022679"/>
    </source>
</evidence>
<dbReference type="SUPFAM" id="SSF53271">
    <property type="entry name" value="PRTase-like"/>
    <property type="match status" value="1"/>
</dbReference>
<reference evidence="17 18" key="1">
    <citation type="submission" date="2012-05" db="EMBL/GenBank/DDBJ databases">
        <title>Genome sequence of Nitritalea halalkaliphila LW7.</title>
        <authorList>
            <person name="Jangir P.K."/>
            <person name="Singh A."/>
            <person name="Shivaji S."/>
            <person name="Sharma R."/>
        </authorList>
    </citation>
    <scope>NUCLEOTIDE SEQUENCE [LARGE SCALE GENOMIC DNA]</scope>
    <source>
        <strain evidence="17 18">LW7</strain>
    </source>
</reference>
<dbReference type="CDD" id="cd06223">
    <property type="entry name" value="PRTases_typeI"/>
    <property type="match status" value="1"/>
</dbReference>
<dbReference type="EMBL" id="AJYA01000002">
    <property type="protein sequence ID" value="EIM78811.1"/>
    <property type="molecule type" value="Genomic_DNA"/>
</dbReference>
<evidence type="ECO:0000256" key="7">
    <source>
        <dbReference type="ARBA" id="ARBA00022676"/>
    </source>
</evidence>
<dbReference type="NCBIfam" id="TIGR01203">
    <property type="entry name" value="HGPRTase"/>
    <property type="match status" value="1"/>
</dbReference>
<dbReference type="Gene3D" id="3.40.50.2020">
    <property type="match status" value="1"/>
</dbReference>
<dbReference type="InterPro" id="IPR005904">
    <property type="entry name" value="Hxn_phspho_trans"/>
</dbReference>
<comment type="catalytic activity">
    <reaction evidence="14">
        <text>IMP + diphosphate = hypoxanthine + 5-phospho-alpha-D-ribose 1-diphosphate</text>
        <dbReference type="Rhea" id="RHEA:17973"/>
        <dbReference type="ChEBI" id="CHEBI:17368"/>
        <dbReference type="ChEBI" id="CHEBI:33019"/>
        <dbReference type="ChEBI" id="CHEBI:58017"/>
        <dbReference type="ChEBI" id="CHEBI:58053"/>
        <dbReference type="EC" id="2.4.2.8"/>
    </reaction>
    <physiologicalReaction direction="right-to-left" evidence="14">
        <dbReference type="Rhea" id="RHEA:17975"/>
    </physiologicalReaction>
</comment>
<comment type="similarity">
    <text evidence="4 15">Belongs to the purine/pyrimidine phosphoribosyltransferase family.</text>
</comment>
<comment type="subcellular location">
    <subcellularLocation>
        <location evidence="2 15">Cytoplasm</location>
    </subcellularLocation>
</comment>
<evidence type="ECO:0000256" key="15">
    <source>
        <dbReference type="RuleBase" id="RU364099"/>
    </source>
</evidence>
<evidence type="ECO:0000259" key="16">
    <source>
        <dbReference type="Pfam" id="PF00156"/>
    </source>
</evidence>
<keyword evidence="8 15" id="KW-0808">Transferase</keyword>
<keyword evidence="6 15" id="KW-0963">Cytoplasm</keyword>
<comment type="catalytic activity">
    <reaction evidence="13">
        <text>GMP + diphosphate = guanine + 5-phospho-alpha-D-ribose 1-diphosphate</text>
        <dbReference type="Rhea" id="RHEA:25424"/>
        <dbReference type="ChEBI" id="CHEBI:16235"/>
        <dbReference type="ChEBI" id="CHEBI:33019"/>
        <dbReference type="ChEBI" id="CHEBI:58017"/>
        <dbReference type="ChEBI" id="CHEBI:58115"/>
        <dbReference type="EC" id="2.4.2.8"/>
    </reaction>
    <physiologicalReaction direction="right-to-left" evidence="13">
        <dbReference type="Rhea" id="RHEA:25426"/>
    </physiologicalReaction>
</comment>
<dbReference type="PATRIC" id="fig|1189621.3.peg.450"/>
<keyword evidence="12 15" id="KW-0460">Magnesium</keyword>
<comment type="cofactor">
    <cofactor evidence="1 15">
        <name>Mg(2+)</name>
        <dbReference type="ChEBI" id="CHEBI:18420"/>
    </cofactor>
</comment>
<keyword evidence="18" id="KW-1185">Reference proteome</keyword>
<name>I5CAF9_9BACT</name>
<evidence type="ECO:0000256" key="13">
    <source>
        <dbReference type="ARBA" id="ARBA00048811"/>
    </source>
</evidence>
<evidence type="ECO:0000256" key="12">
    <source>
        <dbReference type="ARBA" id="ARBA00022842"/>
    </source>
</evidence>
<dbReference type="AlphaFoldDB" id="I5CAF9"/>
<dbReference type="GO" id="GO:0052657">
    <property type="term" value="F:guanine phosphoribosyltransferase activity"/>
    <property type="evidence" value="ECO:0007669"/>
    <property type="project" value="RHEA"/>
</dbReference>
<evidence type="ECO:0000256" key="10">
    <source>
        <dbReference type="ARBA" id="ARBA00022726"/>
    </source>
</evidence>
<accession>I5CAF9</accession>
<evidence type="ECO:0000256" key="3">
    <source>
        <dbReference type="ARBA" id="ARBA00004669"/>
    </source>
</evidence>